<dbReference type="AlphaFoldDB" id="A0A0F9AJI2"/>
<evidence type="ECO:0000313" key="2">
    <source>
        <dbReference type="EMBL" id="KKK78649.1"/>
    </source>
</evidence>
<accession>A0A0F9AJI2</accession>
<feature type="compositionally biased region" description="Polar residues" evidence="1">
    <location>
        <begin position="241"/>
        <end position="259"/>
    </location>
</feature>
<feature type="compositionally biased region" description="Basic and acidic residues" evidence="1">
    <location>
        <begin position="74"/>
        <end position="106"/>
    </location>
</feature>
<dbReference type="EMBL" id="LAZR01054398">
    <property type="protein sequence ID" value="KKK78649.1"/>
    <property type="molecule type" value="Genomic_DNA"/>
</dbReference>
<protein>
    <submittedName>
        <fullName evidence="2">Uncharacterized protein</fullName>
    </submittedName>
</protein>
<feature type="non-terminal residue" evidence="2">
    <location>
        <position position="1"/>
    </location>
</feature>
<gene>
    <name evidence="2" type="ORF">LCGC14_2841460</name>
</gene>
<organism evidence="2">
    <name type="scientific">marine sediment metagenome</name>
    <dbReference type="NCBI Taxonomy" id="412755"/>
    <lineage>
        <taxon>unclassified sequences</taxon>
        <taxon>metagenomes</taxon>
        <taxon>ecological metagenomes</taxon>
    </lineage>
</organism>
<feature type="region of interest" description="Disordered" evidence="1">
    <location>
        <begin position="241"/>
        <end position="298"/>
    </location>
</feature>
<comment type="caution">
    <text evidence="2">The sequence shown here is derived from an EMBL/GenBank/DDBJ whole genome shotgun (WGS) entry which is preliminary data.</text>
</comment>
<sequence length="319" mass="36179">EDPMVVDRRPPSERFADESEVDTETTTSEEKPEEKTVETKASETTETQPEPDWWEKMTPEEQRRHATGLQSEVSKIRETRRDERDENERRIQKMLEDKLSEFKSQGEAEQEVPDPDLDSDEYVEYWKGRETDILARENAIDEQQTLSVEDQRINSEVIQQEQAFHKTQPDYYQVVQEGREAAVNHLKKQYELERNPNADQLARQRVETFMGDKMREIIGRGGDVAAYAYQEAKSFLSASTNANVSPASVETPTKPSGESTAEAIAAGEKASKGLGKGGSGASVGELTPESISHIRGEEFDKALDEWENRIIGQPNNWTP</sequence>
<evidence type="ECO:0000256" key="1">
    <source>
        <dbReference type="SAM" id="MobiDB-lite"/>
    </source>
</evidence>
<reference evidence="2" key="1">
    <citation type="journal article" date="2015" name="Nature">
        <title>Complex archaea that bridge the gap between prokaryotes and eukaryotes.</title>
        <authorList>
            <person name="Spang A."/>
            <person name="Saw J.H."/>
            <person name="Jorgensen S.L."/>
            <person name="Zaremba-Niedzwiedzka K."/>
            <person name="Martijn J."/>
            <person name="Lind A.E."/>
            <person name="van Eijk R."/>
            <person name="Schleper C."/>
            <person name="Guy L."/>
            <person name="Ettema T.J."/>
        </authorList>
    </citation>
    <scope>NUCLEOTIDE SEQUENCE</scope>
</reference>
<feature type="compositionally biased region" description="Acidic residues" evidence="1">
    <location>
        <begin position="108"/>
        <end position="120"/>
    </location>
</feature>
<name>A0A0F9AJI2_9ZZZZ</name>
<feature type="compositionally biased region" description="Basic and acidic residues" evidence="1">
    <location>
        <begin position="53"/>
        <end position="64"/>
    </location>
</feature>
<proteinExistence type="predicted"/>
<feature type="compositionally biased region" description="Basic and acidic residues" evidence="1">
    <location>
        <begin position="1"/>
        <end position="17"/>
    </location>
</feature>
<feature type="region of interest" description="Disordered" evidence="1">
    <location>
        <begin position="1"/>
        <end position="120"/>
    </location>
</feature>
<feature type="compositionally biased region" description="Basic and acidic residues" evidence="1">
    <location>
        <begin position="28"/>
        <end position="43"/>
    </location>
</feature>